<feature type="signal peptide" evidence="9">
    <location>
        <begin position="1"/>
        <end position="31"/>
    </location>
</feature>
<dbReference type="Pfam" id="PF13886">
    <property type="entry name" value="TM7S3_TM198"/>
    <property type="match status" value="1"/>
</dbReference>
<evidence type="ECO:0000256" key="2">
    <source>
        <dbReference type="ARBA" id="ARBA00006244"/>
    </source>
</evidence>
<evidence type="ECO:0000259" key="10">
    <source>
        <dbReference type="Pfam" id="PF13886"/>
    </source>
</evidence>
<feature type="transmembrane region" description="Helical" evidence="8">
    <location>
        <begin position="157"/>
        <end position="176"/>
    </location>
</feature>
<evidence type="ECO:0000256" key="6">
    <source>
        <dbReference type="ARBA" id="ARBA00049737"/>
    </source>
</evidence>
<feature type="transmembrane region" description="Helical" evidence="8">
    <location>
        <begin position="182"/>
        <end position="200"/>
    </location>
</feature>
<feature type="compositionally biased region" description="Low complexity" evidence="7">
    <location>
        <begin position="436"/>
        <end position="445"/>
    </location>
</feature>
<evidence type="ECO:0000313" key="12">
    <source>
        <dbReference type="Proteomes" id="UP000738359"/>
    </source>
</evidence>
<feature type="domain" description="TM7S3/TM198-like" evidence="10">
    <location>
        <begin position="81"/>
        <end position="269"/>
    </location>
</feature>
<feature type="chain" id="PRO_5040156761" description="Transmembrane protein 198" evidence="9">
    <location>
        <begin position="32"/>
        <end position="492"/>
    </location>
</feature>
<gene>
    <name evidence="11" type="ORF">BGZ70_002316</name>
</gene>
<evidence type="ECO:0000313" key="11">
    <source>
        <dbReference type="EMBL" id="KAF9948199.1"/>
    </source>
</evidence>
<protein>
    <recommendedName>
        <fullName evidence="6">Transmembrane protein 198</fullName>
    </recommendedName>
</protein>
<evidence type="ECO:0000256" key="3">
    <source>
        <dbReference type="ARBA" id="ARBA00022692"/>
    </source>
</evidence>
<feature type="transmembrane region" description="Helical" evidence="8">
    <location>
        <begin position="100"/>
        <end position="121"/>
    </location>
</feature>
<evidence type="ECO:0000256" key="9">
    <source>
        <dbReference type="SAM" id="SignalP"/>
    </source>
</evidence>
<evidence type="ECO:0000256" key="7">
    <source>
        <dbReference type="SAM" id="MobiDB-lite"/>
    </source>
</evidence>
<evidence type="ECO:0000256" key="1">
    <source>
        <dbReference type="ARBA" id="ARBA00004141"/>
    </source>
</evidence>
<sequence>MAAARNRARGYLIPLAFAGCVLLAWCQLALASPLPQSPSTGLEVGNRASYPANDSSLEDPFSTPDYLAPSKFTWANCIYGLLFLFFGAIEVLHGYKYIRFTMLVAGFLVWASAAVMIMLIVDISSGNYQTSGVYFAVWFIVGFIGSLVSFYFWHVGIVLTGAYGMFVLVAIVFTAVNLQNYVLRYTVLALCLVLGGVLTYKFERISVILSTSIGGAYSMMFGLDMFVQTGFRATFHVILSQSTARFHPVLGTWIMIGAVPVIAIVGIVYELWRHEEPVAGWWFGHGARPLPPVPGEDNSKRRCCGLVRSRPPPKTVPGAIIVIPSKKEKRRCCCGGGGGEKSAATTTKTTTTTKATVVAKASTSKKTTTTIGAGAAAGTGGGKSEGGGSSSICCVVLCCGQRRKRSTNKTVTFASAGASASAGGAGAGASAHASASAGVSTGARPPSRPASPMPFEKAHFGPGHETIGHTEHHKIVIQKKIREYSMEIDERW</sequence>
<feature type="transmembrane region" description="Helical" evidence="8">
    <location>
        <begin position="133"/>
        <end position="152"/>
    </location>
</feature>
<feature type="transmembrane region" description="Helical" evidence="8">
    <location>
        <begin position="207"/>
        <end position="231"/>
    </location>
</feature>
<evidence type="ECO:0000256" key="4">
    <source>
        <dbReference type="ARBA" id="ARBA00022989"/>
    </source>
</evidence>
<keyword evidence="12" id="KW-1185">Reference proteome</keyword>
<organism evidence="11 12">
    <name type="scientific">Mortierella alpina</name>
    <name type="common">Oleaginous fungus</name>
    <name type="synonym">Mortierella renispora</name>
    <dbReference type="NCBI Taxonomy" id="64518"/>
    <lineage>
        <taxon>Eukaryota</taxon>
        <taxon>Fungi</taxon>
        <taxon>Fungi incertae sedis</taxon>
        <taxon>Mucoromycota</taxon>
        <taxon>Mortierellomycotina</taxon>
        <taxon>Mortierellomycetes</taxon>
        <taxon>Mortierellales</taxon>
        <taxon>Mortierellaceae</taxon>
        <taxon>Mortierella</taxon>
    </lineage>
</organism>
<evidence type="ECO:0000256" key="8">
    <source>
        <dbReference type="SAM" id="Phobius"/>
    </source>
</evidence>
<feature type="transmembrane region" description="Helical" evidence="8">
    <location>
        <begin position="251"/>
        <end position="272"/>
    </location>
</feature>
<dbReference type="PROSITE" id="PS51257">
    <property type="entry name" value="PROKAR_LIPOPROTEIN"/>
    <property type="match status" value="1"/>
</dbReference>
<feature type="region of interest" description="Disordered" evidence="7">
    <location>
        <begin position="436"/>
        <end position="472"/>
    </location>
</feature>
<keyword evidence="3 8" id="KW-0812">Transmembrane</keyword>
<keyword evidence="5 8" id="KW-0472">Membrane</keyword>
<dbReference type="AlphaFoldDB" id="A0A9P6LW60"/>
<name>A0A9P6LW60_MORAP</name>
<comment type="similarity">
    <text evidence="2">Belongs to the TMEM198 family.</text>
</comment>
<reference evidence="11" key="1">
    <citation type="journal article" date="2020" name="Fungal Divers.">
        <title>Resolving the Mortierellaceae phylogeny through synthesis of multi-gene phylogenetics and phylogenomics.</title>
        <authorList>
            <person name="Vandepol N."/>
            <person name="Liber J."/>
            <person name="Desiro A."/>
            <person name="Na H."/>
            <person name="Kennedy M."/>
            <person name="Barry K."/>
            <person name="Grigoriev I.V."/>
            <person name="Miller A.N."/>
            <person name="O'Donnell K."/>
            <person name="Stajich J.E."/>
            <person name="Bonito G."/>
        </authorList>
    </citation>
    <scope>NUCLEOTIDE SEQUENCE</scope>
    <source>
        <strain evidence="11">CK1249</strain>
    </source>
</reference>
<evidence type="ECO:0000256" key="5">
    <source>
        <dbReference type="ARBA" id="ARBA00023136"/>
    </source>
</evidence>
<dbReference type="Proteomes" id="UP000738359">
    <property type="component" value="Unassembled WGS sequence"/>
</dbReference>
<dbReference type="PANTHER" id="PTHR31247">
    <property type="entry name" value="TRANSMEMBRANE PROTEIN 198 FAMILY MEMBER"/>
    <property type="match status" value="1"/>
</dbReference>
<comment type="subcellular location">
    <subcellularLocation>
        <location evidence="1">Membrane</location>
        <topology evidence="1">Multi-pass membrane protein</topology>
    </subcellularLocation>
</comment>
<keyword evidence="4 8" id="KW-1133">Transmembrane helix</keyword>
<comment type="caution">
    <text evidence="11">The sequence shown here is derived from an EMBL/GenBank/DDBJ whole genome shotgun (WGS) entry which is preliminary data.</text>
</comment>
<dbReference type="InterPro" id="IPR025256">
    <property type="entry name" value="TM7S3/TM198-like_dom"/>
</dbReference>
<proteinExistence type="inferred from homology"/>
<dbReference type="PANTHER" id="PTHR31247:SF5">
    <property type="entry name" value="DUF4203 DOMAIN-CONTAINING PROTEIN"/>
    <property type="match status" value="1"/>
</dbReference>
<accession>A0A9P6LW60</accession>
<keyword evidence="9" id="KW-0732">Signal</keyword>
<dbReference type="GO" id="GO:0005886">
    <property type="term" value="C:plasma membrane"/>
    <property type="evidence" value="ECO:0007669"/>
    <property type="project" value="TreeGrafter"/>
</dbReference>
<dbReference type="EMBL" id="JAAAHY010001557">
    <property type="protein sequence ID" value="KAF9948199.1"/>
    <property type="molecule type" value="Genomic_DNA"/>
</dbReference>
<dbReference type="InterPro" id="IPR040236">
    <property type="entry name" value="TMEM198"/>
</dbReference>
<feature type="transmembrane region" description="Helical" evidence="8">
    <location>
        <begin position="72"/>
        <end position="93"/>
    </location>
</feature>
<dbReference type="OrthoDB" id="102260at2759"/>